<dbReference type="Proteomes" id="UP000663801">
    <property type="component" value="Unassembled WGS sequence"/>
</dbReference>
<evidence type="ECO:0000313" key="2">
    <source>
        <dbReference type="Proteomes" id="UP000663801"/>
    </source>
</evidence>
<accession>A0A938YPS4</accession>
<dbReference type="AlphaFoldDB" id="A0A938YPS4"/>
<dbReference type="RefSeq" id="WP_205258494.1">
    <property type="nucleotide sequence ID" value="NZ_BAAAPV010000007.1"/>
</dbReference>
<organism evidence="1 2">
    <name type="scientific">Nakamurella flavida</name>
    <dbReference type="NCBI Taxonomy" id="363630"/>
    <lineage>
        <taxon>Bacteria</taxon>
        <taxon>Bacillati</taxon>
        <taxon>Actinomycetota</taxon>
        <taxon>Actinomycetes</taxon>
        <taxon>Nakamurellales</taxon>
        <taxon>Nakamurellaceae</taxon>
        <taxon>Nakamurella</taxon>
    </lineage>
</organism>
<name>A0A938YPS4_9ACTN</name>
<evidence type="ECO:0000313" key="1">
    <source>
        <dbReference type="EMBL" id="MBM9478466.1"/>
    </source>
</evidence>
<comment type="caution">
    <text evidence="1">The sequence shown here is derived from an EMBL/GenBank/DDBJ whole genome shotgun (WGS) entry which is preliminary data.</text>
</comment>
<evidence type="ECO:0008006" key="3">
    <source>
        <dbReference type="Google" id="ProtNLM"/>
    </source>
</evidence>
<protein>
    <recommendedName>
        <fullName evidence="3">Type IV toxin-antitoxin system AbiEi family antitoxin domain-containing protein</fullName>
    </recommendedName>
</protein>
<reference evidence="1" key="1">
    <citation type="submission" date="2021-01" db="EMBL/GenBank/DDBJ databases">
        <title>KCTC 19127 draft genome.</title>
        <authorList>
            <person name="An D."/>
        </authorList>
    </citation>
    <scope>NUCLEOTIDE SEQUENCE</scope>
    <source>
        <strain evidence="1">KCTC 19127</strain>
    </source>
</reference>
<keyword evidence="2" id="KW-1185">Reference proteome</keyword>
<dbReference type="EMBL" id="JAERWL010000018">
    <property type="protein sequence ID" value="MBM9478466.1"/>
    <property type="molecule type" value="Genomic_DNA"/>
</dbReference>
<gene>
    <name evidence="1" type="ORF">JL107_18605</name>
</gene>
<proteinExistence type="predicted"/>
<sequence length="306" mass="33608">MTRRSALHDGETDVGLARRRRRGELFSLRPGVYLSATHHEQVRHESRHRLLALATQWVVASDACFSHASAAVLHGIPLWSVPLDRVQMTRPGVNGGHRRKTLHVHMSRITDEDITVLDGIPVTTPARTVVDLARTVGFEQAVAIADAALFLGLTTTEELSAQVGRAARYRGIARARRVVSFADGRSESVGESRSRVLLTAAGVAPVDLQAVMRNERGGFLGRVDFLFAGRRTIGEFDGEMKYGRLSADPARTVFDEKVREDGLREAGFAVVRWTWRDLVDPAQLAARIRRAIPRQVGSGGTRAPVA</sequence>